<evidence type="ECO:0000256" key="7">
    <source>
        <dbReference type="ARBA" id="ARBA00022970"/>
    </source>
</evidence>
<evidence type="ECO:0000256" key="8">
    <source>
        <dbReference type="ARBA" id="ARBA00023136"/>
    </source>
</evidence>
<evidence type="ECO:0000313" key="10">
    <source>
        <dbReference type="EMBL" id="GAN53972.1"/>
    </source>
</evidence>
<evidence type="ECO:0000313" key="11">
    <source>
        <dbReference type="Proteomes" id="UP000032679"/>
    </source>
</evidence>
<dbReference type="PROSITE" id="PS50893">
    <property type="entry name" value="ABC_TRANSPORTER_2"/>
    <property type="match status" value="1"/>
</dbReference>
<name>A0A0D6MK13_9PROT</name>
<evidence type="ECO:0000256" key="5">
    <source>
        <dbReference type="ARBA" id="ARBA00022741"/>
    </source>
</evidence>
<reference evidence="10 11" key="1">
    <citation type="submission" date="2012-10" db="EMBL/GenBank/DDBJ databases">
        <title>Genome sequencing of Tanticharoenia sakaeratensis NBRC 103193.</title>
        <authorList>
            <person name="Azuma Y."/>
            <person name="Hadano H."/>
            <person name="Hirakawa H."/>
            <person name="Matsushita K."/>
        </authorList>
    </citation>
    <scope>NUCLEOTIDE SEQUENCE [LARGE SCALE GENOMIC DNA]</scope>
    <source>
        <strain evidence="10 11">NBRC 103193</strain>
    </source>
</reference>
<dbReference type="Gene3D" id="3.40.50.300">
    <property type="entry name" value="P-loop containing nucleotide triphosphate hydrolases"/>
    <property type="match status" value="1"/>
</dbReference>
<keyword evidence="7" id="KW-0029">Amino-acid transport</keyword>
<evidence type="ECO:0000259" key="9">
    <source>
        <dbReference type="PROSITE" id="PS50893"/>
    </source>
</evidence>
<organism evidence="10 11">
    <name type="scientific">Tanticharoenia sakaeratensis NBRC 103193</name>
    <dbReference type="NCBI Taxonomy" id="1231623"/>
    <lineage>
        <taxon>Bacteria</taxon>
        <taxon>Pseudomonadati</taxon>
        <taxon>Pseudomonadota</taxon>
        <taxon>Alphaproteobacteria</taxon>
        <taxon>Acetobacterales</taxon>
        <taxon>Acetobacteraceae</taxon>
        <taxon>Tanticharoenia</taxon>
    </lineage>
</organism>
<keyword evidence="6" id="KW-0067">ATP-binding</keyword>
<dbReference type="GO" id="GO:0005524">
    <property type="term" value="F:ATP binding"/>
    <property type="evidence" value="ECO:0007669"/>
    <property type="project" value="UniProtKB-KW"/>
</dbReference>
<keyword evidence="5" id="KW-0547">Nucleotide-binding</keyword>
<dbReference type="InterPro" id="IPR030679">
    <property type="entry name" value="ABC_ATPase_HisP-typ"/>
</dbReference>
<dbReference type="InterPro" id="IPR003439">
    <property type="entry name" value="ABC_transporter-like_ATP-bd"/>
</dbReference>
<gene>
    <name evidence="10" type="ORF">Tasa_013_011</name>
</gene>
<dbReference type="PROSITE" id="PS00211">
    <property type="entry name" value="ABC_TRANSPORTER_1"/>
    <property type="match status" value="1"/>
</dbReference>
<dbReference type="SMART" id="SM00382">
    <property type="entry name" value="AAA"/>
    <property type="match status" value="1"/>
</dbReference>
<dbReference type="SUPFAM" id="SSF52540">
    <property type="entry name" value="P-loop containing nucleoside triphosphate hydrolases"/>
    <property type="match status" value="1"/>
</dbReference>
<dbReference type="GO" id="GO:0016887">
    <property type="term" value="F:ATP hydrolysis activity"/>
    <property type="evidence" value="ECO:0007669"/>
    <property type="project" value="InterPro"/>
</dbReference>
<dbReference type="RefSeq" id="WP_084712130.1">
    <property type="nucleotide sequence ID" value="NZ_BALE01000013.1"/>
</dbReference>
<evidence type="ECO:0000256" key="6">
    <source>
        <dbReference type="ARBA" id="ARBA00022840"/>
    </source>
</evidence>
<dbReference type="Pfam" id="PF00005">
    <property type="entry name" value="ABC_tran"/>
    <property type="match status" value="1"/>
</dbReference>
<dbReference type="PIRSF" id="PIRSF039085">
    <property type="entry name" value="ABC_ATPase_HisP"/>
    <property type="match status" value="1"/>
</dbReference>
<evidence type="ECO:0000256" key="4">
    <source>
        <dbReference type="ARBA" id="ARBA00022475"/>
    </source>
</evidence>
<dbReference type="AlphaFoldDB" id="A0A0D6MK13"/>
<evidence type="ECO:0000256" key="2">
    <source>
        <dbReference type="ARBA" id="ARBA00005417"/>
    </source>
</evidence>
<accession>A0A0D6MK13</accession>
<keyword evidence="8" id="KW-0472">Membrane</keyword>
<dbReference type="PANTHER" id="PTHR43166">
    <property type="entry name" value="AMINO ACID IMPORT ATP-BINDING PROTEIN"/>
    <property type="match status" value="1"/>
</dbReference>
<keyword evidence="11" id="KW-1185">Reference proteome</keyword>
<protein>
    <submittedName>
        <fullName evidence="10">ABC transporter</fullName>
    </submittedName>
</protein>
<dbReference type="GO" id="GO:0005886">
    <property type="term" value="C:plasma membrane"/>
    <property type="evidence" value="ECO:0007669"/>
    <property type="project" value="UniProtKB-SubCell"/>
</dbReference>
<sequence>MSDTRPFLALRNIELALGGKPILRDCTLNVDEGEVVVILGPSGSGKSTLLRCVNLLERPDHGQILFRGDDLLARHVSPSDVRRTIGMVFQGYHLFEHLNVRENLLLAPRKIAGRHAIDMAARAAHLLECVGLSNHADHYPHELSGGQQQRIAIARALVMQPALMLFDEPTSALDPEATEQLQMLFDSPALEGMTKLVVTHDIGFARRIADRIVFMEDGVIVADMQAETFFSGQVTPRLHRFLTRAMPEFAFAAPLSEEDPSCDNVPA</sequence>
<keyword evidence="4" id="KW-1003">Cell membrane</keyword>
<dbReference type="GO" id="GO:0015424">
    <property type="term" value="F:ABC-type amino acid transporter activity"/>
    <property type="evidence" value="ECO:0007669"/>
    <property type="project" value="InterPro"/>
</dbReference>
<dbReference type="InterPro" id="IPR027417">
    <property type="entry name" value="P-loop_NTPase"/>
</dbReference>
<proteinExistence type="inferred from homology"/>
<evidence type="ECO:0000256" key="1">
    <source>
        <dbReference type="ARBA" id="ARBA00004202"/>
    </source>
</evidence>
<feature type="domain" description="ABC transporter" evidence="9">
    <location>
        <begin position="8"/>
        <end position="242"/>
    </location>
</feature>
<dbReference type="STRING" id="1231623.Tasa_013_011"/>
<comment type="similarity">
    <text evidence="2">Belongs to the ABC transporter superfamily.</text>
</comment>
<dbReference type="Proteomes" id="UP000032679">
    <property type="component" value="Unassembled WGS sequence"/>
</dbReference>
<comment type="subcellular location">
    <subcellularLocation>
        <location evidence="1">Cell membrane</location>
        <topology evidence="1">Peripheral membrane protein</topology>
    </subcellularLocation>
</comment>
<dbReference type="InterPro" id="IPR050086">
    <property type="entry name" value="MetN_ABC_transporter-like"/>
</dbReference>
<evidence type="ECO:0000256" key="3">
    <source>
        <dbReference type="ARBA" id="ARBA00022448"/>
    </source>
</evidence>
<keyword evidence="3" id="KW-0813">Transport</keyword>
<dbReference type="InterPro" id="IPR017871">
    <property type="entry name" value="ABC_transporter-like_CS"/>
</dbReference>
<dbReference type="OrthoDB" id="9802264at2"/>
<dbReference type="EMBL" id="BALE01000013">
    <property type="protein sequence ID" value="GAN53972.1"/>
    <property type="molecule type" value="Genomic_DNA"/>
</dbReference>
<comment type="caution">
    <text evidence="10">The sequence shown here is derived from an EMBL/GenBank/DDBJ whole genome shotgun (WGS) entry which is preliminary data.</text>
</comment>
<dbReference type="InterPro" id="IPR003593">
    <property type="entry name" value="AAA+_ATPase"/>
</dbReference>
<dbReference type="PANTHER" id="PTHR43166:SF9">
    <property type="entry name" value="GLUTAMATE_ASPARTATE IMPORT ATP-BINDING PROTEIN GLTL"/>
    <property type="match status" value="1"/>
</dbReference>